<comment type="caution">
    <text evidence="2">The sequence shown here is derived from an EMBL/GenBank/DDBJ whole genome shotgun (WGS) entry which is preliminary data.</text>
</comment>
<feature type="non-terminal residue" evidence="2">
    <location>
        <position position="346"/>
    </location>
</feature>
<sequence>MPDPTNQPWWEKLLPSAFQKTKLLEYGGNIAAGRAPWEQASDDPFAYQGSQFQFEEEEPLDPELFMLLLQGYNDDQFDQGNISEEEGLRIEDSIRGLIDSGRFSRATVLSLFPSITSKILSTYNTVQKSRKQPEDTPQGELIGNNLIRLPDGSYTDKSGQPINQQVGEMMWQKAFRDLQPDTGGVGNLQSLAAQQKSFINQARQAQQFAFRAMARQSGLSEEAQRRRNQEQFEQARQQAFGQFSSPIDWVERLEVELERNPFRKQPMTSGERLRGLERDVTSTQGAAQRAAEAFPFLTEIDLQEPGRTGTMAQVFAESDITAADTALRQLGKAQTEGIEPLAGDKP</sequence>
<feature type="region of interest" description="Disordered" evidence="1">
    <location>
        <begin position="129"/>
        <end position="156"/>
    </location>
</feature>
<organism evidence="2">
    <name type="scientific">marine sediment metagenome</name>
    <dbReference type="NCBI Taxonomy" id="412755"/>
    <lineage>
        <taxon>unclassified sequences</taxon>
        <taxon>metagenomes</taxon>
        <taxon>ecological metagenomes</taxon>
    </lineage>
</organism>
<proteinExistence type="predicted"/>
<accession>A0A0F9CYM7</accession>
<evidence type="ECO:0000256" key="1">
    <source>
        <dbReference type="SAM" id="MobiDB-lite"/>
    </source>
</evidence>
<name>A0A0F9CYM7_9ZZZZ</name>
<evidence type="ECO:0000313" key="2">
    <source>
        <dbReference type="EMBL" id="KKL10741.1"/>
    </source>
</evidence>
<reference evidence="2" key="1">
    <citation type="journal article" date="2015" name="Nature">
        <title>Complex archaea that bridge the gap between prokaryotes and eukaryotes.</title>
        <authorList>
            <person name="Spang A."/>
            <person name="Saw J.H."/>
            <person name="Jorgensen S.L."/>
            <person name="Zaremba-Niedzwiedzka K."/>
            <person name="Martijn J."/>
            <person name="Lind A.E."/>
            <person name="van Eijk R."/>
            <person name="Schleper C."/>
            <person name="Guy L."/>
            <person name="Ettema T.J."/>
        </authorList>
    </citation>
    <scope>NUCLEOTIDE SEQUENCE</scope>
</reference>
<gene>
    <name evidence="2" type="ORF">LCGC14_2552770</name>
</gene>
<protein>
    <submittedName>
        <fullName evidence="2">Uncharacterized protein</fullName>
    </submittedName>
</protein>
<dbReference type="AlphaFoldDB" id="A0A0F9CYM7"/>
<dbReference type="EMBL" id="LAZR01041936">
    <property type="protein sequence ID" value="KKL10741.1"/>
    <property type="molecule type" value="Genomic_DNA"/>
</dbReference>